<protein>
    <submittedName>
        <fullName evidence="4">Ricin-type beta-trefoil lectin protein</fullName>
    </submittedName>
</protein>
<dbReference type="OrthoDB" id="8444614at2"/>
<feature type="transmembrane region" description="Helical" evidence="1">
    <location>
        <begin position="137"/>
        <end position="159"/>
    </location>
</feature>
<dbReference type="PROSITE" id="PS50231">
    <property type="entry name" value="RICIN_B_LECTIN"/>
    <property type="match status" value="1"/>
</dbReference>
<evidence type="ECO:0000256" key="1">
    <source>
        <dbReference type="SAM" id="Phobius"/>
    </source>
</evidence>
<reference evidence="4 5" key="1">
    <citation type="submission" date="2018-03" db="EMBL/GenBank/DDBJ databases">
        <title>Genomic Encyclopedia of Archaeal and Bacterial Type Strains, Phase II (KMG-II): from individual species to whole genera.</title>
        <authorList>
            <person name="Goeker M."/>
        </authorList>
    </citation>
    <scope>NUCLEOTIDE SEQUENCE [LARGE SCALE GENOMIC DNA]</scope>
    <source>
        <strain evidence="4 5">DSM 45348</strain>
    </source>
</reference>
<dbReference type="InterPro" id="IPR000772">
    <property type="entry name" value="Ricin_B_lectin"/>
</dbReference>
<keyword evidence="1" id="KW-0472">Membrane</keyword>
<feature type="signal peptide" evidence="2">
    <location>
        <begin position="1"/>
        <end position="25"/>
    </location>
</feature>
<dbReference type="AlphaFoldDB" id="A0A2T0SDN8"/>
<dbReference type="Pfam" id="PF00652">
    <property type="entry name" value="Ricin_B_lectin"/>
    <property type="match status" value="1"/>
</dbReference>
<evidence type="ECO:0000256" key="2">
    <source>
        <dbReference type="SAM" id="SignalP"/>
    </source>
</evidence>
<gene>
    <name evidence="4" type="ORF">CLV70_103421</name>
</gene>
<evidence type="ECO:0000313" key="4">
    <source>
        <dbReference type="EMBL" id="PRY31534.1"/>
    </source>
</evidence>
<evidence type="ECO:0000313" key="5">
    <source>
        <dbReference type="Proteomes" id="UP000239209"/>
    </source>
</evidence>
<dbReference type="SMART" id="SM00458">
    <property type="entry name" value="RICIN"/>
    <property type="match status" value="1"/>
</dbReference>
<keyword evidence="5" id="KW-1185">Reference proteome</keyword>
<dbReference type="EMBL" id="PVZG01000003">
    <property type="protein sequence ID" value="PRY31534.1"/>
    <property type="molecule type" value="Genomic_DNA"/>
</dbReference>
<sequence>MVRRLLLALAFAALAVLAAPAPAGAAPSAAPVKFYVVRDSFDGQPEYLFEIAERFLGSGDRNDEIFQLNKGRLQPDGLRLTDPGTLLPGWVLRLPADAKGAGVRTGPLPGPSAGITSAFAAQAPVLLPRGSGERWKWALLATGGVLLLGCTAVAWWLWLRRPAPDRGIARRPARAIAAVAALAAVIMAAGATLLLTADPPPPAYASTIVAADPTLCLTANAASDGAPLSLRPCTGGLTQQWQVTGDGTIRSAGHCMDVADAKEAMGTPVQIAFCNGNPAQQFRFDGDKLVTLLTGACVDVRGGRVVAGVAAIVQPCASLGDRTWRRPS</sequence>
<evidence type="ECO:0000259" key="3">
    <source>
        <dbReference type="SMART" id="SM00458"/>
    </source>
</evidence>
<dbReference type="SUPFAM" id="SSF50370">
    <property type="entry name" value="Ricin B-like lectins"/>
    <property type="match status" value="1"/>
</dbReference>
<accession>A0A2T0SDN8</accession>
<keyword evidence="1" id="KW-1133">Transmembrane helix</keyword>
<keyword evidence="1" id="KW-0812">Transmembrane</keyword>
<proteinExistence type="predicted"/>
<feature type="transmembrane region" description="Helical" evidence="1">
    <location>
        <begin position="175"/>
        <end position="197"/>
    </location>
</feature>
<keyword evidence="4" id="KW-0430">Lectin</keyword>
<dbReference type="GO" id="GO:0030246">
    <property type="term" value="F:carbohydrate binding"/>
    <property type="evidence" value="ECO:0007669"/>
    <property type="project" value="UniProtKB-KW"/>
</dbReference>
<comment type="caution">
    <text evidence="4">The sequence shown here is derived from an EMBL/GenBank/DDBJ whole genome shotgun (WGS) entry which is preliminary data.</text>
</comment>
<feature type="chain" id="PRO_5015690299" evidence="2">
    <location>
        <begin position="26"/>
        <end position="328"/>
    </location>
</feature>
<dbReference type="Proteomes" id="UP000239209">
    <property type="component" value="Unassembled WGS sequence"/>
</dbReference>
<dbReference type="RefSeq" id="WP_106125991.1">
    <property type="nucleotide sequence ID" value="NZ_PVZG01000003.1"/>
</dbReference>
<organism evidence="4 5">
    <name type="scientific">Pseudosporangium ferrugineum</name>
    <dbReference type="NCBI Taxonomy" id="439699"/>
    <lineage>
        <taxon>Bacteria</taxon>
        <taxon>Bacillati</taxon>
        <taxon>Actinomycetota</taxon>
        <taxon>Actinomycetes</taxon>
        <taxon>Micromonosporales</taxon>
        <taxon>Micromonosporaceae</taxon>
        <taxon>Pseudosporangium</taxon>
    </lineage>
</organism>
<dbReference type="InterPro" id="IPR035992">
    <property type="entry name" value="Ricin_B-like_lectins"/>
</dbReference>
<feature type="domain" description="Ricin B lectin" evidence="3">
    <location>
        <begin position="203"/>
        <end position="327"/>
    </location>
</feature>
<keyword evidence="2" id="KW-0732">Signal</keyword>
<name>A0A2T0SDN8_9ACTN</name>
<dbReference type="Gene3D" id="2.80.10.50">
    <property type="match status" value="1"/>
</dbReference>
<dbReference type="CDD" id="cd00161">
    <property type="entry name" value="beta-trefoil_Ricin-like"/>
    <property type="match status" value="1"/>
</dbReference>